<evidence type="ECO:0000313" key="1">
    <source>
        <dbReference type="EMBL" id="OEH77296.1"/>
    </source>
</evidence>
<evidence type="ECO:0000313" key="2">
    <source>
        <dbReference type="Proteomes" id="UP000095192"/>
    </source>
</evidence>
<dbReference type="InParanoid" id="A0A1D3D1G8"/>
<dbReference type="EMBL" id="JROU02001145">
    <property type="protein sequence ID" value="OEH77296.1"/>
    <property type="molecule type" value="Genomic_DNA"/>
</dbReference>
<sequence>MQSVLFRSIHAAAARRGLQRPSLRIDGRVSTPMLPSAPAAAANHVSAPLATPNAAAHYNETSTGNAFMPEGSFSARTASPTAALRAAVLHQRQRQQHKQLLFTWPMSGRSRVLPTSSSASSSSCCCCGTRPPVAAPSHRGYTPHPWGFVATADPLRWPFPVSSAFAAFTVPLPAVRLLFLQGGPSTQPTHCLQQQVRLISTKRRRYFKMRKFHKKKYKKKLLRSKKVPFVDITKPRRTWKTLKEMQLTRKQFRRGIPGKGARMLRLKRQR</sequence>
<organism evidence="1 2">
    <name type="scientific">Cyclospora cayetanensis</name>
    <dbReference type="NCBI Taxonomy" id="88456"/>
    <lineage>
        <taxon>Eukaryota</taxon>
        <taxon>Sar</taxon>
        <taxon>Alveolata</taxon>
        <taxon>Apicomplexa</taxon>
        <taxon>Conoidasida</taxon>
        <taxon>Coccidia</taxon>
        <taxon>Eucoccidiorida</taxon>
        <taxon>Eimeriorina</taxon>
        <taxon>Eimeriidae</taxon>
        <taxon>Cyclospora</taxon>
    </lineage>
</organism>
<dbReference type="Proteomes" id="UP000095192">
    <property type="component" value="Unassembled WGS sequence"/>
</dbReference>
<proteinExistence type="predicted"/>
<keyword evidence="2" id="KW-1185">Reference proteome</keyword>
<reference evidence="1 2" key="1">
    <citation type="journal article" date="2016" name="BMC Genomics">
        <title>Comparative genomics reveals Cyclospora cayetanensis possesses coccidia-like metabolism and invasion components but unique surface antigens.</title>
        <authorList>
            <person name="Liu S."/>
            <person name="Wang L."/>
            <person name="Zheng H."/>
            <person name="Xu Z."/>
            <person name="Roellig D.M."/>
            <person name="Li N."/>
            <person name="Frace M.A."/>
            <person name="Tang K."/>
            <person name="Arrowood M.J."/>
            <person name="Moss D.M."/>
            <person name="Zhang L."/>
            <person name="Feng Y."/>
            <person name="Xiao L."/>
        </authorList>
    </citation>
    <scope>NUCLEOTIDE SEQUENCE [LARGE SCALE GENOMIC DNA]</scope>
    <source>
        <strain evidence="1 2">CHN_HEN01</strain>
    </source>
</reference>
<dbReference type="VEuPathDB" id="ToxoDB:cyc_08328"/>
<dbReference type="AlphaFoldDB" id="A0A1D3D1G8"/>
<accession>A0A1D3D1G8</accession>
<comment type="caution">
    <text evidence="1">The sequence shown here is derived from an EMBL/GenBank/DDBJ whole genome shotgun (WGS) entry which is preliminary data.</text>
</comment>
<name>A0A1D3D1G8_9EIME</name>
<gene>
    <name evidence="1" type="ORF">cyc_08328</name>
</gene>
<protein>
    <submittedName>
        <fullName evidence="1">Uncharacterized protein</fullName>
    </submittedName>
</protein>